<comment type="caution">
    <text evidence="2">The sequence shown here is derived from an EMBL/GenBank/DDBJ whole genome shotgun (WGS) entry which is preliminary data.</text>
</comment>
<keyword evidence="3" id="KW-1185">Reference proteome</keyword>
<organism evidence="2 3">
    <name type="scientific">Bondarzewia mesenterica</name>
    <dbReference type="NCBI Taxonomy" id="1095465"/>
    <lineage>
        <taxon>Eukaryota</taxon>
        <taxon>Fungi</taxon>
        <taxon>Dikarya</taxon>
        <taxon>Basidiomycota</taxon>
        <taxon>Agaricomycotina</taxon>
        <taxon>Agaricomycetes</taxon>
        <taxon>Russulales</taxon>
        <taxon>Bondarzewiaceae</taxon>
        <taxon>Bondarzewia</taxon>
    </lineage>
</organism>
<evidence type="ECO:0000313" key="3">
    <source>
        <dbReference type="Proteomes" id="UP000310158"/>
    </source>
</evidence>
<name>A0A4S4LB67_9AGAM</name>
<sequence>MELQCRLESWDDPSQLYPDRQWPGRAADDDNFVVLHIRDRAALANLLPPVPLAILPDIRYVVGDMINGDYSNLFFSGLRVMAQARRRSSSTATTVPPSPILPTEPEAEGSGDAFKVGALKSLLHSRLLRRTAKKNSSAKEKKAKRRRTLPSPVAPEDMLDVWIAEKSPLAQDTTAALLQTGIEEADRLKLEALDPSSPLKSFVITLTDSPIAPTSPGPKDKDESFLSISASSTESPFSMYGQRRRERPVSMPVPLRITSHPYRMDMEAAEKEGGTDNWEMFGSEWVVQDGGVISDLILYIATILSPIHELFCLGNNSYILARSDDNVIFGMRIPDARGRSCPPSLTFPNDSAMRLPPHLSLGVQTRPLHNHHVLVLARRKTLCRARRARGQAHSEAFASPD</sequence>
<dbReference type="EMBL" id="SGPL01000718">
    <property type="protein sequence ID" value="THH08188.1"/>
    <property type="molecule type" value="Genomic_DNA"/>
</dbReference>
<dbReference type="Proteomes" id="UP000310158">
    <property type="component" value="Unassembled WGS sequence"/>
</dbReference>
<evidence type="ECO:0000313" key="2">
    <source>
        <dbReference type="EMBL" id="THH08188.1"/>
    </source>
</evidence>
<gene>
    <name evidence="2" type="ORF">EW146_g9074</name>
</gene>
<reference evidence="2 3" key="1">
    <citation type="submission" date="2019-02" db="EMBL/GenBank/DDBJ databases">
        <title>Genome sequencing of the rare red list fungi Bondarzewia mesenterica.</title>
        <authorList>
            <person name="Buettner E."/>
            <person name="Kellner H."/>
        </authorList>
    </citation>
    <scope>NUCLEOTIDE SEQUENCE [LARGE SCALE GENOMIC DNA]</scope>
    <source>
        <strain evidence="2 3">DSM 108281</strain>
    </source>
</reference>
<feature type="region of interest" description="Disordered" evidence="1">
    <location>
        <begin position="130"/>
        <end position="151"/>
    </location>
</feature>
<dbReference type="AlphaFoldDB" id="A0A4S4LB67"/>
<protein>
    <submittedName>
        <fullName evidence="2">Uncharacterized protein</fullName>
    </submittedName>
</protein>
<proteinExistence type="predicted"/>
<evidence type="ECO:0000256" key="1">
    <source>
        <dbReference type="SAM" id="MobiDB-lite"/>
    </source>
</evidence>
<accession>A0A4S4LB67</accession>
<feature type="region of interest" description="Disordered" evidence="1">
    <location>
        <begin position="88"/>
        <end position="109"/>
    </location>
</feature>
<dbReference type="OrthoDB" id="10627109at2759"/>